<dbReference type="EMBL" id="QRDW01000009">
    <property type="protein sequence ID" value="RED47673.1"/>
    <property type="molecule type" value="Genomic_DNA"/>
</dbReference>
<dbReference type="AlphaFoldDB" id="A0A3D9HDX2"/>
<comment type="caution">
    <text evidence="1">The sequence shown here is derived from an EMBL/GenBank/DDBJ whole genome shotgun (WGS) entry which is preliminary data.</text>
</comment>
<dbReference type="Pfam" id="PF07310">
    <property type="entry name" value="PAS_5"/>
    <property type="match status" value="1"/>
</dbReference>
<reference evidence="1 2" key="1">
    <citation type="submission" date="2018-07" db="EMBL/GenBank/DDBJ databases">
        <title>Genomic Encyclopedia of Type Strains, Phase III (KMG-III): the genomes of soil and plant-associated and newly described type strains.</title>
        <authorList>
            <person name="Whitman W."/>
        </authorList>
    </citation>
    <scope>NUCLEOTIDE SEQUENCE [LARGE SCALE GENOMIC DNA]</scope>
    <source>
        <strain evidence="1 2">CECT 8488</strain>
    </source>
</reference>
<name>A0A3D9HDX2_9PROT</name>
<dbReference type="RefSeq" id="WP_115937829.1">
    <property type="nucleotide sequence ID" value="NZ_QRDW01000009.1"/>
</dbReference>
<evidence type="ECO:0000313" key="1">
    <source>
        <dbReference type="EMBL" id="RED47673.1"/>
    </source>
</evidence>
<organism evidence="1 2">
    <name type="scientific">Aestuariispira insulae</name>
    <dbReference type="NCBI Taxonomy" id="1461337"/>
    <lineage>
        <taxon>Bacteria</taxon>
        <taxon>Pseudomonadati</taxon>
        <taxon>Pseudomonadota</taxon>
        <taxon>Alphaproteobacteria</taxon>
        <taxon>Rhodospirillales</taxon>
        <taxon>Kiloniellaceae</taxon>
        <taxon>Aestuariispira</taxon>
    </lineage>
</organism>
<dbReference type="Proteomes" id="UP000256845">
    <property type="component" value="Unassembled WGS sequence"/>
</dbReference>
<protein>
    <submittedName>
        <fullName evidence="1">PAS domain-containing protein</fullName>
    </submittedName>
</protein>
<keyword evidence="2" id="KW-1185">Reference proteome</keyword>
<accession>A0A3D9HDX2</accession>
<gene>
    <name evidence="1" type="ORF">DFP90_10937</name>
</gene>
<sequence>MTEAGIEHRELPYREEDLDLKSLSPLVRWAYDYWKGKIRDGRLPGRADLDPLEMKPILPNIVLLSVRAEPLDFYYRLIGTEIDRHSQKYNTGKWMSEIPERREPSKVWSNCRLVAETGQPSCRSIPYVGPHRDFLATCQINLPLASDGQRVDMLMIVVDYIEAHRQRARR</sequence>
<dbReference type="InterPro" id="IPR009922">
    <property type="entry name" value="DUF1457"/>
</dbReference>
<proteinExistence type="predicted"/>
<evidence type="ECO:0000313" key="2">
    <source>
        <dbReference type="Proteomes" id="UP000256845"/>
    </source>
</evidence>
<dbReference type="OrthoDB" id="8478534at2"/>